<accession>A0A1R3HF50</accession>
<protein>
    <submittedName>
        <fullName evidence="2">Uncharacterized protein</fullName>
    </submittedName>
</protein>
<feature type="region of interest" description="Disordered" evidence="1">
    <location>
        <begin position="121"/>
        <end position="227"/>
    </location>
</feature>
<sequence length="227" mass="25431">MNFDAKPVDNPTRTTVGAAEGRTLPITDPLGSQPLPLPTLSTRAMDFLLRNFGQAGDRQDVSRGPDRAWGQELVRVEQPHNLNSFADERDLLIAQPRAEKHRTDQHIAEIIAKERVVAEQAAKAANSGQSKRQPLHHNVWTKDPKDQPPAKRIRSKIVVLGDHDNGAESSVARVGDKGMEPKKPKSRKDEGVDRHDQAQSVEHSSHPDPKGRKEKERRTKEKQKREC</sequence>
<feature type="compositionally biased region" description="Basic and acidic residues" evidence="1">
    <location>
        <begin position="174"/>
        <end position="227"/>
    </location>
</feature>
<reference evidence="3" key="1">
    <citation type="submission" date="2013-09" db="EMBL/GenBank/DDBJ databases">
        <title>Corchorus olitorius genome sequencing.</title>
        <authorList>
            <person name="Alam M."/>
            <person name="Haque M.S."/>
            <person name="Islam M.S."/>
            <person name="Emdad E.M."/>
            <person name="Islam M.M."/>
            <person name="Ahmed B."/>
            <person name="Halim A."/>
            <person name="Hossen Q.M.M."/>
            <person name="Hossain M.Z."/>
            <person name="Ahmed R."/>
            <person name="Khan M.M."/>
            <person name="Islam R."/>
            <person name="Rashid M.M."/>
            <person name="Khan S.A."/>
            <person name="Rahman M.S."/>
            <person name="Alam M."/>
            <person name="Yahiya A.S."/>
            <person name="Khan M.S."/>
            <person name="Azam M.S."/>
            <person name="Haque T."/>
            <person name="Lashkar M.Z.H."/>
            <person name="Akhand A.I."/>
            <person name="Morshed G."/>
            <person name="Roy S."/>
            <person name="Uddin K.S."/>
            <person name="Rabeya T."/>
            <person name="Hossain A.S."/>
            <person name="Chowdhury A."/>
            <person name="Snigdha A.R."/>
            <person name="Mortoza M.S."/>
            <person name="Matin S.A."/>
            <person name="Hoque S.M.E."/>
            <person name="Islam M.K."/>
            <person name="Roy D.K."/>
            <person name="Haider R."/>
            <person name="Moosa M.M."/>
            <person name="Elias S.M."/>
            <person name="Hasan A.M."/>
            <person name="Jahan S."/>
            <person name="Shafiuddin M."/>
            <person name="Mahmood N."/>
            <person name="Shommy N.S."/>
        </authorList>
    </citation>
    <scope>NUCLEOTIDE SEQUENCE [LARGE SCALE GENOMIC DNA]</scope>
    <source>
        <strain evidence="3">cv. O-4</strain>
    </source>
</reference>
<comment type="caution">
    <text evidence="2">The sequence shown here is derived from an EMBL/GenBank/DDBJ whole genome shotgun (WGS) entry which is preliminary data.</text>
</comment>
<gene>
    <name evidence="2" type="ORF">COLO4_29341</name>
</gene>
<dbReference type="AlphaFoldDB" id="A0A1R3HF50"/>
<feature type="compositionally biased region" description="Basic and acidic residues" evidence="1">
    <location>
        <begin position="140"/>
        <end position="149"/>
    </location>
</feature>
<name>A0A1R3HF50_9ROSI</name>
<dbReference type="EMBL" id="AWUE01020328">
    <property type="protein sequence ID" value="OMO68932.1"/>
    <property type="molecule type" value="Genomic_DNA"/>
</dbReference>
<evidence type="ECO:0000313" key="2">
    <source>
        <dbReference type="EMBL" id="OMO68932.1"/>
    </source>
</evidence>
<feature type="region of interest" description="Disordered" evidence="1">
    <location>
        <begin position="1"/>
        <end position="33"/>
    </location>
</feature>
<dbReference type="Proteomes" id="UP000187203">
    <property type="component" value="Unassembled WGS sequence"/>
</dbReference>
<evidence type="ECO:0000313" key="3">
    <source>
        <dbReference type="Proteomes" id="UP000187203"/>
    </source>
</evidence>
<keyword evidence="3" id="KW-1185">Reference proteome</keyword>
<organism evidence="2 3">
    <name type="scientific">Corchorus olitorius</name>
    <dbReference type="NCBI Taxonomy" id="93759"/>
    <lineage>
        <taxon>Eukaryota</taxon>
        <taxon>Viridiplantae</taxon>
        <taxon>Streptophyta</taxon>
        <taxon>Embryophyta</taxon>
        <taxon>Tracheophyta</taxon>
        <taxon>Spermatophyta</taxon>
        <taxon>Magnoliopsida</taxon>
        <taxon>eudicotyledons</taxon>
        <taxon>Gunneridae</taxon>
        <taxon>Pentapetalae</taxon>
        <taxon>rosids</taxon>
        <taxon>malvids</taxon>
        <taxon>Malvales</taxon>
        <taxon>Malvaceae</taxon>
        <taxon>Grewioideae</taxon>
        <taxon>Apeibeae</taxon>
        <taxon>Corchorus</taxon>
    </lineage>
</organism>
<proteinExistence type="predicted"/>
<evidence type="ECO:0000256" key="1">
    <source>
        <dbReference type="SAM" id="MobiDB-lite"/>
    </source>
</evidence>